<protein>
    <submittedName>
        <fullName evidence="3">Uncharacterized protein</fullName>
    </submittedName>
</protein>
<dbReference type="InterPro" id="IPR052925">
    <property type="entry name" value="Phage_Integrase-like_Recomb"/>
</dbReference>
<proteinExistence type="predicted"/>
<dbReference type="InterPro" id="IPR013762">
    <property type="entry name" value="Integrase-like_cat_sf"/>
</dbReference>
<evidence type="ECO:0000313" key="4">
    <source>
        <dbReference type="Proteomes" id="UP001066276"/>
    </source>
</evidence>
<dbReference type="GO" id="GO:0003677">
    <property type="term" value="F:DNA binding"/>
    <property type="evidence" value="ECO:0007669"/>
    <property type="project" value="InterPro"/>
</dbReference>
<keyword evidence="4" id="KW-1185">Reference proteome</keyword>
<comment type="caution">
    <text evidence="3">The sequence shown here is derived from an EMBL/GenBank/DDBJ whole genome shotgun (WGS) entry which is preliminary data.</text>
</comment>
<dbReference type="GO" id="GO:0006310">
    <property type="term" value="P:DNA recombination"/>
    <property type="evidence" value="ECO:0007669"/>
    <property type="project" value="UniProtKB-KW"/>
</dbReference>
<dbReference type="PANTHER" id="PTHR34605:SF3">
    <property type="entry name" value="P CELL-TYPE AGGLUTINATION PROTEIN MAP4-LIKE-RELATED"/>
    <property type="match status" value="1"/>
</dbReference>
<sequence>MGMEGVLADIRKSLAALAPTAQPGASPTPPPGLVAPASSGFPPVHVPEHQAQEQNPSRAHLAAIRFFAKIRNLEGPLNTFTLRQALVGWARSSPGSTDAGRPVTTPLLEKLLKALQVICSSPAEAALFSAAFALAFYGAFRISELVGSSMGDHLGGLQQSDVLVCAGSLSITLRKSKTDQLRKETRITLYAVPGSPVCPVTLTNSYLAVRPTAGSPALFVHPLRGMPFTLPVLGSF</sequence>
<evidence type="ECO:0000313" key="3">
    <source>
        <dbReference type="EMBL" id="KAJ1118244.1"/>
    </source>
</evidence>
<evidence type="ECO:0000256" key="1">
    <source>
        <dbReference type="ARBA" id="ARBA00023172"/>
    </source>
</evidence>
<accession>A0AAV7NRT8</accession>
<gene>
    <name evidence="3" type="ORF">NDU88_006439</name>
</gene>
<dbReference type="GO" id="GO:0015074">
    <property type="term" value="P:DNA integration"/>
    <property type="evidence" value="ECO:0007669"/>
    <property type="project" value="InterPro"/>
</dbReference>
<organism evidence="3 4">
    <name type="scientific">Pleurodeles waltl</name>
    <name type="common">Iberian ribbed newt</name>
    <dbReference type="NCBI Taxonomy" id="8319"/>
    <lineage>
        <taxon>Eukaryota</taxon>
        <taxon>Metazoa</taxon>
        <taxon>Chordata</taxon>
        <taxon>Craniata</taxon>
        <taxon>Vertebrata</taxon>
        <taxon>Euteleostomi</taxon>
        <taxon>Amphibia</taxon>
        <taxon>Batrachia</taxon>
        <taxon>Caudata</taxon>
        <taxon>Salamandroidea</taxon>
        <taxon>Salamandridae</taxon>
        <taxon>Pleurodelinae</taxon>
        <taxon>Pleurodeles</taxon>
    </lineage>
</organism>
<evidence type="ECO:0000256" key="2">
    <source>
        <dbReference type="SAM" id="MobiDB-lite"/>
    </source>
</evidence>
<dbReference type="SUPFAM" id="SSF56349">
    <property type="entry name" value="DNA breaking-rejoining enzymes"/>
    <property type="match status" value="1"/>
</dbReference>
<dbReference type="Gene3D" id="1.10.443.10">
    <property type="entry name" value="Intergrase catalytic core"/>
    <property type="match status" value="1"/>
</dbReference>
<reference evidence="3" key="1">
    <citation type="journal article" date="2022" name="bioRxiv">
        <title>Sequencing and chromosome-scale assembly of the giantPleurodeles waltlgenome.</title>
        <authorList>
            <person name="Brown T."/>
            <person name="Elewa A."/>
            <person name="Iarovenko S."/>
            <person name="Subramanian E."/>
            <person name="Araus A.J."/>
            <person name="Petzold A."/>
            <person name="Susuki M."/>
            <person name="Suzuki K.-i.T."/>
            <person name="Hayashi T."/>
            <person name="Toyoda A."/>
            <person name="Oliveira C."/>
            <person name="Osipova E."/>
            <person name="Leigh N.D."/>
            <person name="Simon A."/>
            <person name="Yun M.H."/>
        </authorList>
    </citation>
    <scope>NUCLEOTIDE SEQUENCE</scope>
    <source>
        <strain evidence="3">20211129_DDA</strain>
        <tissue evidence="3">Liver</tissue>
    </source>
</reference>
<dbReference type="AlphaFoldDB" id="A0AAV7NRT8"/>
<name>A0AAV7NRT8_PLEWA</name>
<feature type="region of interest" description="Disordered" evidence="2">
    <location>
        <begin position="19"/>
        <end position="55"/>
    </location>
</feature>
<dbReference type="Proteomes" id="UP001066276">
    <property type="component" value="Chromosome 8"/>
</dbReference>
<dbReference type="InterPro" id="IPR011010">
    <property type="entry name" value="DNA_brk_join_enz"/>
</dbReference>
<keyword evidence="1" id="KW-0233">DNA recombination</keyword>
<dbReference type="PANTHER" id="PTHR34605">
    <property type="entry name" value="PHAGE_INTEGRASE DOMAIN-CONTAINING PROTEIN"/>
    <property type="match status" value="1"/>
</dbReference>
<dbReference type="EMBL" id="JANPWB010000012">
    <property type="protein sequence ID" value="KAJ1118244.1"/>
    <property type="molecule type" value="Genomic_DNA"/>
</dbReference>